<organism evidence="2 3">
    <name type="scientific">Gluconobacter japonicus</name>
    <dbReference type="NCBI Taxonomy" id="376620"/>
    <lineage>
        <taxon>Bacteria</taxon>
        <taxon>Pseudomonadati</taxon>
        <taxon>Pseudomonadota</taxon>
        <taxon>Alphaproteobacteria</taxon>
        <taxon>Acetobacterales</taxon>
        <taxon>Acetobacteraceae</taxon>
        <taxon>Gluconobacter</taxon>
    </lineage>
</organism>
<reference evidence="2" key="1">
    <citation type="submission" date="2020-04" db="EMBL/GenBank/DDBJ databases">
        <authorList>
            <person name="Sombolestani A."/>
        </authorList>
    </citation>
    <scope>NUCLEOTIDE SEQUENCE</scope>
    <source>
        <strain evidence="2">R71697</strain>
    </source>
</reference>
<dbReference type="Gene3D" id="3.30.420.180">
    <property type="entry name" value="CobE/GbiG C-terminal domain"/>
    <property type="match status" value="1"/>
</dbReference>
<dbReference type="SUPFAM" id="SSF159664">
    <property type="entry name" value="CobE/GbiG C-terminal domain-like"/>
    <property type="match status" value="1"/>
</dbReference>
<evidence type="ECO:0000313" key="3">
    <source>
        <dbReference type="Proteomes" id="UP000661006"/>
    </source>
</evidence>
<comment type="caution">
    <text evidence="2">The sequence shown here is derived from an EMBL/GenBank/DDBJ whole genome shotgun (WGS) entry which is preliminary data.</text>
</comment>
<proteinExistence type="predicted"/>
<evidence type="ECO:0000313" key="2">
    <source>
        <dbReference type="EMBL" id="MBF0870969.1"/>
    </source>
</evidence>
<name>A0A9Q2FLA2_GLUJA</name>
<dbReference type="PANTHER" id="PTHR37477:SF1">
    <property type="entry name" value="COBALT-PRECORRIN-5A HYDROLASE"/>
    <property type="match status" value="1"/>
</dbReference>
<dbReference type="EMBL" id="JABCQN010000003">
    <property type="protein sequence ID" value="MBF0870969.1"/>
    <property type="molecule type" value="Genomic_DNA"/>
</dbReference>
<feature type="domain" description="CobE/GbiG C-terminal" evidence="1">
    <location>
        <begin position="2"/>
        <end position="117"/>
    </location>
</feature>
<dbReference type="InterPro" id="IPR036518">
    <property type="entry name" value="CobE/GbiG_C_sf"/>
</dbReference>
<evidence type="ECO:0000259" key="1">
    <source>
        <dbReference type="Pfam" id="PF01890"/>
    </source>
</evidence>
<dbReference type="InterPro" id="IPR052553">
    <property type="entry name" value="CbiG_hydrolase"/>
</dbReference>
<dbReference type="GO" id="GO:0009236">
    <property type="term" value="P:cobalamin biosynthetic process"/>
    <property type="evidence" value="ECO:0007669"/>
    <property type="project" value="InterPro"/>
</dbReference>
<dbReference type="GeneID" id="81474819"/>
<gene>
    <name evidence="2" type="ORF">HKD32_08925</name>
</gene>
<dbReference type="RefSeq" id="WP_082905308.1">
    <property type="nucleotide sequence ID" value="NZ_JABCQN010000003.1"/>
</dbReference>
<dbReference type="Pfam" id="PF01890">
    <property type="entry name" value="CbiG_C"/>
    <property type="match status" value="1"/>
</dbReference>
<dbReference type="AlphaFoldDB" id="A0A9Q2FLA2"/>
<reference evidence="2" key="2">
    <citation type="submission" date="2020-11" db="EMBL/GenBank/DDBJ databases">
        <title>Description of novel Gluconobacter species.</title>
        <authorList>
            <person name="Cleenwerck I."/>
            <person name="Cnockaert M."/>
            <person name="Borremans W."/>
            <person name="Wieme A.D."/>
            <person name="De Vuyst L."/>
            <person name="Vandamme P."/>
        </authorList>
    </citation>
    <scope>NUCLEOTIDE SEQUENCE</scope>
    <source>
        <strain evidence="2">R71697</strain>
    </source>
</reference>
<dbReference type="InterPro" id="IPR002750">
    <property type="entry name" value="CobE/GbiG_C"/>
</dbReference>
<dbReference type="Proteomes" id="UP000661006">
    <property type="component" value="Unassembled WGS sequence"/>
</dbReference>
<accession>A0A9Q2FLA2</accession>
<dbReference type="PANTHER" id="PTHR37477">
    <property type="entry name" value="COBALT-PRECORRIN-5A HYDROLASE"/>
    <property type="match status" value="1"/>
</dbReference>
<sequence>MIVAGIGCRSGINTDALLSLVQRVSAGHSLARLAAPAFRKGESAISALAKILKVELVWISAQDMAERQVECETHSAIAFEKTGFSSVAEACALAGAGPKSCLLVTRQSNRDVTCALAISSDTTGIENG</sequence>
<protein>
    <submittedName>
        <fullName evidence="2">Cobalamin biosynthesis protein</fullName>
    </submittedName>
</protein>